<reference evidence="2" key="1">
    <citation type="journal article" date="2023" name="G3 (Bethesda)">
        <title>Genome assembly and association tests identify interacting loci associated with vigor, precocity, and sex in interspecific pistachio rootstocks.</title>
        <authorList>
            <person name="Palmer W."/>
            <person name="Jacygrad E."/>
            <person name="Sagayaradj S."/>
            <person name="Cavanaugh K."/>
            <person name="Han R."/>
            <person name="Bertier L."/>
            <person name="Beede B."/>
            <person name="Kafkas S."/>
            <person name="Golino D."/>
            <person name="Preece J."/>
            <person name="Michelmore R."/>
        </authorList>
    </citation>
    <scope>NUCLEOTIDE SEQUENCE [LARGE SCALE GENOMIC DNA]</scope>
</reference>
<dbReference type="Proteomes" id="UP001163603">
    <property type="component" value="Chromosome 5"/>
</dbReference>
<comment type="caution">
    <text evidence="1">The sequence shown here is derived from an EMBL/GenBank/DDBJ whole genome shotgun (WGS) entry which is preliminary data.</text>
</comment>
<name>A0ACC0YQ74_9ROSI</name>
<keyword evidence="2" id="KW-1185">Reference proteome</keyword>
<accession>A0ACC0YQ74</accession>
<gene>
    <name evidence="1" type="ORF">Pint_27662</name>
</gene>
<sequence length="107" mass="12264">MANSALIFEIKTRIWEMNQESESVTAYHSMLNGLWQELDQCYDLLKTLLGTTRCLKKKGQKVSMKTDDGSQGFQKRGRFCTGYVLVSYSCYTRPHQSPEISCNQIPT</sequence>
<evidence type="ECO:0000313" key="1">
    <source>
        <dbReference type="EMBL" id="KAJ0039746.1"/>
    </source>
</evidence>
<proteinExistence type="predicted"/>
<organism evidence="1 2">
    <name type="scientific">Pistacia integerrima</name>
    <dbReference type="NCBI Taxonomy" id="434235"/>
    <lineage>
        <taxon>Eukaryota</taxon>
        <taxon>Viridiplantae</taxon>
        <taxon>Streptophyta</taxon>
        <taxon>Embryophyta</taxon>
        <taxon>Tracheophyta</taxon>
        <taxon>Spermatophyta</taxon>
        <taxon>Magnoliopsida</taxon>
        <taxon>eudicotyledons</taxon>
        <taxon>Gunneridae</taxon>
        <taxon>Pentapetalae</taxon>
        <taxon>rosids</taxon>
        <taxon>malvids</taxon>
        <taxon>Sapindales</taxon>
        <taxon>Anacardiaceae</taxon>
        <taxon>Pistacia</taxon>
    </lineage>
</organism>
<protein>
    <submittedName>
        <fullName evidence="1">Uncharacterized protein</fullName>
    </submittedName>
</protein>
<evidence type="ECO:0000313" key="2">
    <source>
        <dbReference type="Proteomes" id="UP001163603"/>
    </source>
</evidence>
<dbReference type="EMBL" id="CM047740">
    <property type="protein sequence ID" value="KAJ0039746.1"/>
    <property type="molecule type" value="Genomic_DNA"/>
</dbReference>